<dbReference type="EMBL" id="LIXZ01000007">
    <property type="protein sequence ID" value="KPL59439.1"/>
    <property type="molecule type" value="Genomic_DNA"/>
</dbReference>
<dbReference type="AlphaFoldDB" id="A0A0P6WPM7"/>
<evidence type="ECO:0000313" key="2">
    <source>
        <dbReference type="Proteomes" id="UP000050398"/>
    </source>
</evidence>
<dbReference type="InterPro" id="IPR045527">
    <property type="entry name" value="DUF6470"/>
</dbReference>
<dbReference type="Proteomes" id="UP000050398">
    <property type="component" value="Unassembled WGS sequence"/>
</dbReference>
<evidence type="ECO:0000313" key="1">
    <source>
        <dbReference type="EMBL" id="KPL59439.1"/>
    </source>
</evidence>
<dbReference type="PATRIC" id="fig|218284.4.peg.3860"/>
<protein>
    <submittedName>
        <fullName evidence="1">Uncharacterized protein</fullName>
    </submittedName>
</protein>
<proteinExistence type="predicted"/>
<dbReference type="Pfam" id="PF20074">
    <property type="entry name" value="DUF6470"/>
    <property type="match status" value="1"/>
</dbReference>
<dbReference type="RefSeq" id="WP_060672504.1">
    <property type="nucleotide sequence ID" value="NZ_LIXZ01000007.1"/>
</dbReference>
<comment type="caution">
    <text evidence="1">The sequence shown here is derived from an EMBL/GenBank/DDBJ whole genome shotgun (WGS) entry which is preliminary data.</text>
</comment>
<organism evidence="1 2">
    <name type="scientific">Rossellomorea vietnamensis</name>
    <dbReference type="NCBI Taxonomy" id="218284"/>
    <lineage>
        <taxon>Bacteria</taxon>
        <taxon>Bacillati</taxon>
        <taxon>Bacillota</taxon>
        <taxon>Bacilli</taxon>
        <taxon>Bacillales</taxon>
        <taxon>Bacillaceae</taxon>
        <taxon>Rossellomorea</taxon>
    </lineage>
</organism>
<dbReference type="OrthoDB" id="2112831at2"/>
<sequence>MNVPQIRLHSTSAAISIRTTPGRMDIEQPPAELDIQQPQAKMEIERTPSKLTIDQTEARADMDLKSVRRRIEEYSQQGYEDWLTGLARVAQDGDELMMIENGGGAIAAQAKRNSEDPMYEFNIGWIPSAGSVKISYDPGNVKINVEPQKVVNHSRPQKPNIQYTPAKVDVSLKRYADLQIDFANLMHVGINYEQEI</sequence>
<name>A0A0P6WPM7_9BACI</name>
<gene>
    <name evidence="1" type="ORF">AM506_10815</name>
</gene>
<dbReference type="eggNOG" id="ENOG5031RPF">
    <property type="taxonomic scope" value="Bacteria"/>
</dbReference>
<reference evidence="1 2" key="1">
    <citation type="submission" date="2015-08" db="EMBL/GenBank/DDBJ databases">
        <title>Draft Genome Sequence of Bacillus vietnamensis UCD-SED5.</title>
        <authorList>
            <person name="Lee R.D."/>
            <person name="Jospin G."/>
            <person name="Lang J.M."/>
            <person name="Coil D.A."/>
            <person name="Eisen J.A."/>
        </authorList>
    </citation>
    <scope>NUCLEOTIDE SEQUENCE [LARGE SCALE GENOMIC DNA]</scope>
    <source>
        <strain evidence="1 2">UCD-SED5</strain>
    </source>
</reference>
<accession>A0A0P6WPM7</accession>